<dbReference type="PROSITE" id="PS00107">
    <property type="entry name" value="PROTEIN_KINASE_ATP"/>
    <property type="match status" value="1"/>
</dbReference>
<feature type="domain" description="Protein kinase" evidence="8">
    <location>
        <begin position="18"/>
        <end position="289"/>
    </location>
</feature>
<evidence type="ECO:0000256" key="1">
    <source>
        <dbReference type="ARBA" id="ARBA00022679"/>
    </source>
</evidence>
<dbReference type="SUPFAM" id="SSF56112">
    <property type="entry name" value="Protein kinase-like (PK-like)"/>
    <property type="match status" value="1"/>
</dbReference>
<dbReference type="PROSITE" id="PS50011">
    <property type="entry name" value="PROTEIN_KINASE_DOM"/>
    <property type="match status" value="1"/>
</dbReference>
<dbReference type="Pfam" id="PF00069">
    <property type="entry name" value="Pkinase"/>
    <property type="match status" value="1"/>
</dbReference>
<dbReference type="InterPro" id="IPR008271">
    <property type="entry name" value="Ser/Thr_kinase_AS"/>
</dbReference>
<reference evidence="9 10" key="1">
    <citation type="journal article" date="2021" name="Comput. Struct. Biotechnol. J.">
        <title>De novo genome assembly of the potent medicinal plant Rehmannia glutinosa using nanopore technology.</title>
        <authorList>
            <person name="Ma L."/>
            <person name="Dong C."/>
            <person name="Song C."/>
            <person name="Wang X."/>
            <person name="Zheng X."/>
            <person name="Niu Y."/>
            <person name="Chen S."/>
            <person name="Feng W."/>
        </authorList>
    </citation>
    <scope>NUCLEOTIDE SEQUENCE [LARGE SCALE GENOMIC DNA]</scope>
    <source>
        <strain evidence="9">DH-2019</strain>
    </source>
</reference>
<keyword evidence="1" id="KW-0808">Transferase</keyword>
<keyword evidence="10" id="KW-1185">Reference proteome</keyword>
<evidence type="ECO:0000256" key="7">
    <source>
        <dbReference type="SAM" id="Phobius"/>
    </source>
</evidence>
<proteinExistence type="inferred from homology"/>
<dbReference type="SMART" id="SM00220">
    <property type="entry name" value="S_TKc"/>
    <property type="match status" value="1"/>
</dbReference>
<evidence type="ECO:0000256" key="3">
    <source>
        <dbReference type="ARBA" id="ARBA00022777"/>
    </source>
</evidence>
<evidence type="ECO:0000259" key="8">
    <source>
        <dbReference type="PROSITE" id="PS50011"/>
    </source>
</evidence>
<dbReference type="PROSITE" id="PS00108">
    <property type="entry name" value="PROTEIN_KINASE_ST"/>
    <property type="match status" value="1"/>
</dbReference>
<dbReference type="InterPro" id="IPR017441">
    <property type="entry name" value="Protein_kinase_ATP_BS"/>
</dbReference>
<comment type="similarity">
    <text evidence="6">Belongs to the protein kinase superfamily.</text>
</comment>
<dbReference type="Gene3D" id="1.10.510.10">
    <property type="entry name" value="Transferase(Phosphotransferase) domain 1"/>
    <property type="match status" value="1"/>
</dbReference>
<keyword evidence="2 5" id="KW-0547">Nucleotide-binding</keyword>
<feature type="transmembrane region" description="Helical" evidence="7">
    <location>
        <begin position="340"/>
        <end position="358"/>
    </location>
</feature>
<keyword evidence="7" id="KW-0812">Transmembrane</keyword>
<dbReference type="InterPro" id="IPR011009">
    <property type="entry name" value="Kinase-like_dom_sf"/>
</dbReference>
<protein>
    <recommendedName>
        <fullName evidence="8">Protein kinase domain-containing protein</fullName>
    </recommendedName>
</protein>
<evidence type="ECO:0000313" key="9">
    <source>
        <dbReference type="EMBL" id="KAK6147857.1"/>
    </source>
</evidence>
<keyword evidence="7" id="KW-1133">Transmembrane helix</keyword>
<dbReference type="InterPro" id="IPR052751">
    <property type="entry name" value="Plant_MAPKKK"/>
</dbReference>
<evidence type="ECO:0000256" key="4">
    <source>
        <dbReference type="ARBA" id="ARBA00022840"/>
    </source>
</evidence>
<accession>A0ABR0WJX4</accession>
<sequence>MAGKEKKGVNEYGDGFSWIRGPMLGKGAFGRVYLATLKNRISKYSCLPPVMAVKSAEVSVSSTLQKEMEIMRNLNMCPYVINCFGEETTMGENGVMTYNLLLEYGSGGTLADRIKKSGLPELEVRAHTRSILRGLNHVHGIGYVHCDLKPHNILLVPNSGRGGKTEFRAKIGDFGLAKRVKQSRKRKLEEPYWRGTHMYLSPEAVIDSVQEAPSDVWAVGCIVLEMLTGKPAWDGEKAGDILAKIGAANELPKIPNDISKEARDFLKRCFVRKSMYRFTCEMLLNHPFVEGKVKESDPYPGLMTADPVVSCLLWIVPLYPTIHLLYLSGFLGGNRWSLGGLLWDLAFEGGFVAFLGVLR</sequence>
<keyword evidence="7" id="KW-0472">Membrane</keyword>
<evidence type="ECO:0000313" key="10">
    <source>
        <dbReference type="Proteomes" id="UP001318860"/>
    </source>
</evidence>
<dbReference type="PANTHER" id="PTHR48011:SF103">
    <property type="entry name" value="MITOGEN-ACTIVATED PROTEIN KINASE KINASE KINASE YODA-LIKE"/>
    <property type="match status" value="1"/>
</dbReference>
<name>A0ABR0WJX4_REHGL</name>
<evidence type="ECO:0000256" key="2">
    <source>
        <dbReference type="ARBA" id="ARBA00022741"/>
    </source>
</evidence>
<keyword evidence="3" id="KW-0418">Kinase</keyword>
<keyword evidence="6" id="KW-0723">Serine/threonine-protein kinase</keyword>
<evidence type="ECO:0000256" key="6">
    <source>
        <dbReference type="RuleBase" id="RU000304"/>
    </source>
</evidence>
<feature type="binding site" evidence="5">
    <location>
        <position position="54"/>
    </location>
    <ligand>
        <name>ATP</name>
        <dbReference type="ChEBI" id="CHEBI:30616"/>
    </ligand>
</feature>
<feature type="transmembrane region" description="Helical" evidence="7">
    <location>
        <begin position="308"/>
        <end position="328"/>
    </location>
</feature>
<organism evidence="9 10">
    <name type="scientific">Rehmannia glutinosa</name>
    <name type="common">Chinese foxglove</name>
    <dbReference type="NCBI Taxonomy" id="99300"/>
    <lineage>
        <taxon>Eukaryota</taxon>
        <taxon>Viridiplantae</taxon>
        <taxon>Streptophyta</taxon>
        <taxon>Embryophyta</taxon>
        <taxon>Tracheophyta</taxon>
        <taxon>Spermatophyta</taxon>
        <taxon>Magnoliopsida</taxon>
        <taxon>eudicotyledons</taxon>
        <taxon>Gunneridae</taxon>
        <taxon>Pentapetalae</taxon>
        <taxon>asterids</taxon>
        <taxon>lamiids</taxon>
        <taxon>Lamiales</taxon>
        <taxon>Orobanchaceae</taxon>
        <taxon>Rehmannieae</taxon>
        <taxon>Rehmannia</taxon>
    </lineage>
</organism>
<dbReference type="EMBL" id="JABTTQ020000010">
    <property type="protein sequence ID" value="KAK6147857.1"/>
    <property type="molecule type" value="Genomic_DNA"/>
</dbReference>
<dbReference type="PANTHER" id="PTHR48011">
    <property type="entry name" value="CCR4-NOT TRANSCRIPTIONAL COMPLEX SUBUNIT CAF120-RELATED"/>
    <property type="match status" value="1"/>
</dbReference>
<gene>
    <name evidence="9" type="ORF">DH2020_018769</name>
</gene>
<keyword evidence="4 5" id="KW-0067">ATP-binding</keyword>
<dbReference type="Proteomes" id="UP001318860">
    <property type="component" value="Unassembled WGS sequence"/>
</dbReference>
<comment type="caution">
    <text evidence="9">The sequence shown here is derived from an EMBL/GenBank/DDBJ whole genome shotgun (WGS) entry which is preliminary data.</text>
</comment>
<dbReference type="CDD" id="cd06606">
    <property type="entry name" value="STKc_MAPKKK"/>
    <property type="match status" value="1"/>
</dbReference>
<dbReference type="InterPro" id="IPR000719">
    <property type="entry name" value="Prot_kinase_dom"/>
</dbReference>
<evidence type="ECO:0000256" key="5">
    <source>
        <dbReference type="PROSITE-ProRule" id="PRU10141"/>
    </source>
</evidence>